<feature type="compositionally biased region" description="Basic residues" evidence="1">
    <location>
        <begin position="354"/>
        <end position="363"/>
    </location>
</feature>
<evidence type="ECO:0000256" key="1">
    <source>
        <dbReference type="SAM" id="MobiDB-lite"/>
    </source>
</evidence>
<dbReference type="InterPro" id="IPR016833">
    <property type="entry name" value="Put_Na-Bile_cotransptr"/>
</dbReference>
<dbReference type="OrthoDB" id="5430416at2"/>
<keyword evidence="2" id="KW-0812">Transmembrane</keyword>
<dbReference type="Gene3D" id="1.20.1530.20">
    <property type="match status" value="1"/>
</dbReference>
<accession>A0A3N1UFX5</accession>
<protein>
    <submittedName>
        <fullName evidence="3">Sodium/bile acid cotransporter 7</fullName>
    </submittedName>
</protein>
<feature type="transmembrane region" description="Helical" evidence="2">
    <location>
        <begin position="108"/>
        <end position="127"/>
    </location>
</feature>
<sequence length="363" mass="38863">MSRRGPRRVLASFWRSHGFMIGLMVVTALTLADSAEMSVRWGRWLKTHHGPDGIIAAIFFFSGMTLEKESLSQGLVDLKAIGGALFLIFVLAPLWALTLAYWPMSPGLVVGLFLVAAMPTTLSSGVVMTGAAGGNTATALLITIVSNAMAILVTPLLLKFLLGQSVKSTTAVLNTPSLMATLALLVLTPLAVGMRLRNPCLALMRRVRCPQPGTLNTFLVIVVVWLGVCGSRHTILQGLNLMPLLLALAVVFHGGLLVGGFFITRLLDLSVGRREAVIFMGGQKTLPLSVLIQTAVFPQYGEALIFCVAHHLVHLIMDGGVLSLLKNARLSASHGMARSAEGTRRLEEGDAGMRTKRHEKGSP</sequence>
<dbReference type="PANTHER" id="PTHR18640">
    <property type="entry name" value="SOLUTE CARRIER FAMILY 10 MEMBER 7"/>
    <property type="match status" value="1"/>
</dbReference>
<name>A0A3N1UFX5_9BACT</name>
<feature type="transmembrane region" description="Helical" evidence="2">
    <location>
        <begin position="241"/>
        <end position="264"/>
    </location>
</feature>
<keyword evidence="2" id="KW-0472">Membrane</keyword>
<proteinExistence type="predicted"/>
<feature type="transmembrane region" description="Helical" evidence="2">
    <location>
        <begin position="178"/>
        <end position="196"/>
    </location>
</feature>
<dbReference type="AlphaFoldDB" id="A0A3N1UFX5"/>
<evidence type="ECO:0000256" key="2">
    <source>
        <dbReference type="SAM" id="Phobius"/>
    </source>
</evidence>
<dbReference type="Proteomes" id="UP000276223">
    <property type="component" value="Unassembled WGS sequence"/>
</dbReference>
<evidence type="ECO:0000313" key="3">
    <source>
        <dbReference type="EMBL" id="ROQ90164.1"/>
    </source>
</evidence>
<feature type="compositionally biased region" description="Basic and acidic residues" evidence="1">
    <location>
        <begin position="341"/>
        <end position="353"/>
    </location>
</feature>
<reference evidence="3 4" key="1">
    <citation type="submission" date="2018-11" db="EMBL/GenBank/DDBJ databases">
        <title>Genomic Encyclopedia of Type Strains, Phase IV (KMG-IV): sequencing the most valuable type-strain genomes for metagenomic binning, comparative biology and taxonomic classification.</title>
        <authorList>
            <person name="Goeker M."/>
        </authorList>
    </citation>
    <scope>NUCLEOTIDE SEQUENCE [LARGE SCALE GENOMIC DNA]</scope>
    <source>
        <strain evidence="3 4">DSM 22027</strain>
    </source>
</reference>
<keyword evidence="2" id="KW-1133">Transmembrane helix</keyword>
<gene>
    <name evidence="3" type="ORF">EDC27_2778</name>
</gene>
<evidence type="ECO:0000313" key="4">
    <source>
        <dbReference type="Proteomes" id="UP000276223"/>
    </source>
</evidence>
<dbReference type="RefSeq" id="WP_148045778.1">
    <property type="nucleotide sequence ID" value="NZ_RJVA01000015.1"/>
</dbReference>
<dbReference type="InterPro" id="IPR038770">
    <property type="entry name" value="Na+/solute_symporter_sf"/>
</dbReference>
<keyword evidence="4" id="KW-1185">Reference proteome</keyword>
<feature type="transmembrane region" description="Helical" evidence="2">
    <location>
        <begin position="217"/>
        <end position="235"/>
    </location>
</feature>
<dbReference type="EMBL" id="RJVA01000015">
    <property type="protein sequence ID" value="ROQ90164.1"/>
    <property type="molecule type" value="Genomic_DNA"/>
</dbReference>
<dbReference type="Pfam" id="PF13593">
    <property type="entry name" value="SBF_like"/>
    <property type="match status" value="1"/>
</dbReference>
<dbReference type="PANTHER" id="PTHR18640:SF10">
    <property type="entry name" value="SODIUM_METABOLITE COTRANSPORTER BASS4, CHLOROPLASTIC-RELATED"/>
    <property type="match status" value="1"/>
</dbReference>
<comment type="caution">
    <text evidence="3">The sequence shown here is derived from an EMBL/GenBank/DDBJ whole genome shotgun (WGS) entry which is preliminary data.</text>
</comment>
<feature type="region of interest" description="Disordered" evidence="1">
    <location>
        <begin position="336"/>
        <end position="363"/>
    </location>
</feature>
<organism evidence="3 4">
    <name type="scientific">Desulfosoma caldarium</name>
    <dbReference type="NCBI Taxonomy" id="610254"/>
    <lineage>
        <taxon>Bacteria</taxon>
        <taxon>Pseudomonadati</taxon>
        <taxon>Thermodesulfobacteriota</taxon>
        <taxon>Syntrophobacteria</taxon>
        <taxon>Syntrophobacterales</taxon>
        <taxon>Syntrophobacteraceae</taxon>
        <taxon>Desulfosoma</taxon>
    </lineage>
</organism>
<feature type="transmembrane region" description="Helical" evidence="2">
    <location>
        <begin position="78"/>
        <end position="102"/>
    </location>
</feature>
<feature type="transmembrane region" description="Helical" evidence="2">
    <location>
        <begin position="139"/>
        <end position="158"/>
    </location>
</feature>